<keyword evidence="4" id="KW-1185">Reference proteome</keyword>
<keyword evidence="2" id="KW-1133">Transmembrane helix</keyword>
<evidence type="ECO:0000256" key="2">
    <source>
        <dbReference type="SAM" id="Phobius"/>
    </source>
</evidence>
<organism evidence="3 4">
    <name type="scientific">Actinoplanes auranticolor</name>
    <dbReference type="NCBI Taxonomy" id="47988"/>
    <lineage>
        <taxon>Bacteria</taxon>
        <taxon>Bacillati</taxon>
        <taxon>Actinomycetota</taxon>
        <taxon>Actinomycetes</taxon>
        <taxon>Micromonosporales</taxon>
        <taxon>Micromonosporaceae</taxon>
        <taxon>Actinoplanes</taxon>
    </lineage>
</organism>
<comment type="caution">
    <text evidence="3">The sequence shown here is derived from an EMBL/GenBank/DDBJ whole genome shotgun (WGS) entry which is preliminary data.</text>
</comment>
<dbReference type="AlphaFoldDB" id="A0A919SXJ8"/>
<proteinExistence type="predicted"/>
<feature type="compositionally biased region" description="Low complexity" evidence="1">
    <location>
        <begin position="70"/>
        <end position="87"/>
    </location>
</feature>
<evidence type="ECO:0000313" key="3">
    <source>
        <dbReference type="EMBL" id="GIM80536.1"/>
    </source>
</evidence>
<keyword evidence="2" id="KW-0812">Transmembrane</keyword>
<evidence type="ECO:0000313" key="4">
    <source>
        <dbReference type="Proteomes" id="UP000681340"/>
    </source>
</evidence>
<gene>
    <name evidence="3" type="ORF">Aau02nite_91040</name>
</gene>
<protein>
    <submittedName>
        <fullName evidence="3">Uncharacterized protein</fullName>
    </submittedName>
</protein>
<feature type="region of interest" description="Disordered" evidence="1">
    <location>
        <begin position="64"/>
        <end position="96"/>
    </location>
</feature>
<dbReference type="RefSeq" id="WP_212994869.1">
    <property type="nucleotide sequence ID" value="NZ_BAABEA010000014.1"/>
</dbReference>
<dbReference type="EMBL" id="BOQL01000099">
    <property type="protein sequence ID" value="GIM80536.1"/>
    <property type="molecule type" value="Genomic_DNA"/>
</dbReference>
<sequence>MNQAMLDQLLGAAPPSTVDVDGVVRRTRRRRRIRRLAAGGSTAVAVVAAVMVGASLLPGRGPNPAPAPPAAVASPSLSPSVSPSPSAFRLQSDTPAGQQRILDRLRTVLEQAATEHAPDVRWIYMPDVPGEKRTPDGHPVMFALDDSMFRARSGVTADGRKGGFYLSLRDVGCAAGQSCEPLYECAPPIADCQSTRTASGLRLIRYVDKPGRGWHFYGVDVELADRRHAVHLSAVNYFGGDGSGPSAPVPVFTRAQLDAIATDIAEKITG</sequence>
<dbReference type="Proteomes" id="UP000681340">
    <property type="component" value="Unassembled WGS sequence"/>
</dbReference>
<evidence type="ECO:0000256" key="1">
    <source>
        <dbReference type="SAM" id="MobiDB-lite"/>
    </source>
</evidence>
<accession>A0A919SXJ8</accession>
<keyword evidence="2" id="KW-0472">Membrane</keyword>
<name>A0A919SXJ8_9ACTN</name>
<feature type="transmembrane region" description="Helical" evidence="2">
    <location>
        <begin position="36"/>
        <end position="57"/>
    </location>
</feature>
<reference evidence="3" key="1">
    <citation type="submission" date="2021-03" db="EMBL/GenBank/DDBJ databases">
        <title>Whole genome shotgun sequence of Actinoplanes auranticolor NBRC 12245.</title>
        <authorList>
            <person name="Komaki H."/>
            <person name="Tamura T."/>
        </authorList>
    </citation>
    <scope>NUCLEOTIDE SEQUENCE</scope>
    <source>
        <strain evidence="3">NBRC 12245</strain>
    </source>
</reference>